<keyword evidence="3" id="KW-1185">Reference proteome</keyword>
<evidence type="ECO:0000313" key="2">
    <source>
        <dbReference type="EMBL" id="OMO62145.1"/>
    </source>
</evidence>
<feature type="domain" description="DOG1" evidence="1">
    <location>
        <begin position="3"/>
        <end position="38"/>
    </location>
</feature>
<dbReference type="GO" id="GO:0006351">
    <property type="term" value="P:DNA-templated transcription"/>
    <property type="evidence" value="ECO:0007669"/>
    <property type="project" value="InterPro"/>
</dbReference>
<organism evidence="2 3">
    <name type="scientific">Corchorus capsularis</name>
    <name type="common">Jute</name>
    <dbReference type="NCBI Taxonomy" id="210143"/>
    <lineage>
        <taxon>Eukaryota</taxon>
        <taxon>Viridiplantae</taxon>
        <taxon>Streptophyta</taxon>
        <taxon>Embryophyta</taxon>
        <taxon>Tracheophyta</taxon>
        <taxon>Spermatophyta</taxon>
        <taxon>Magnoliopsida</taxon>
        <taxon>eudicotyledons</taxon>
        <taxon>Gunneridae</taxon>
        <taxon>Pentapetalae</taxon>
        <taxon>rosids</taxon>
        <taxon>malvids</taxon>
        <taxon>Malvales</taxon>
        <taxon>Malvaceae</taxon>
        <taxon>Grewioideae</taxon>
        <taxon>Apeibeae</taxon>
        <taxon>Corchorus</taxon>
    </lineage>
</organism>
<accession>A0A1R3GVK5</accession>
<dbReference type="InterPro" id="IPR025422">
    <property type="entry name" value="TGA_domain"/>
</dbReference>
<comment type="caution">
    <text evidence="2">The sequence shown here is derived from an EMBL/GenBank/DDBJ whole genome shotgun (WGS) entry which is preliminary data.</text>
</comment>
<dbReference type="OrthoDB" id="683795at2759"/>
<proteinExistence type="predicted"/>
<dbReference type="Gramene" id="OMO62145">
    <property type="protein sequence ID" value="OMO62145"/>
    <property type="gene ID" value="CCACVL1_23009"/>
</dbReference>
<evidence type="ECO:0000259" key="1">
    <source>
        <dbReference type="Pfam" id="PF14144"/>
    </source>
</evidence>
<evidence type="ECO:0000313" key="3">
    <source>
        <dbReference type="Proteomes" id="UP000188268"/>
    </source>
</evidence>
<dbReference type="EMBL" id="AWWV01013314">
    <property type="protein sequence ID" value="OMO62145.1"/>
    <property type="molecule type" value="Genomic_DNA"/>
</dbReference>
<reference evidence="2 3" key="1">
    <citation type="submission" date="2013-09" db="EMBL/GenBank/DDBJ databases">
        <title>Corchorus capsularis genome sequencing.</title>
        <authorList>
            <person name="Alam M."/>
            <person name="Haque M.S."/>
            <person name="Islam M.S."/>
            <person name="Emdad E.M."/>
            <person name="Islam M.M."/>
            <person name="Ahmed B."/>
            <person name="Halim A."/>
            <person name="Hossen Q.M.M."/>
            <person name="Hossain M.Z."/>
            <person name="Ahmed R."/>
            <person name="Khan M.M."/>
            <person name="Islam R."/>
            <person name="Rashid M.M."/>
            <person name="Khan S.A."/>
            <person name="Rahman M.S."/>
            <person name="Alam M."/>
        </authorList>
    </citation>
    <scope>NUCLEOTIDE SEQUENCE [LARGE SCALE GENOMIC DNA]</scope>
    <source>
        <strain evidence="3">cv. CVL-1</strain>
        <tissue evidence="2">Whole seedling</tissue>
    </source>
</reference>
<dbReference type="Proteomes" id="UP000188268">
    <property type="component" value="Unassembled WGS sequence"/>
</dbReference>
<name>A0A1R3GVK5_COCAP</name>
<gene>
    <name evidence="2" type="ORF">CCACVL1_23009</name>
</gene>
<protein>
    <recommendedName>
        <fullName evidence="1">DOG1 domain-containing protein</fullName>
    </recommendedName>
</protein>
<dbReference type="GO" id="GO:0043565">
    <property type="term" value="F:sequence-specific DNA binding"/>
    <property type="evidence" value="ECO:0007669"/>
    <property type="project" value="InterPro"/>
</dbReference>
<sequence length="100" mass="11131">MTSSNDVSHILFPSWRNSLEIPFLFVGDIHPYLFTNILDQFAHRCARTWLKKVQAAFVGRVAEKWGACEGKKIALEEAVKVLASSVGQVVSTSDRGLILL</sequence>
<dbReference type="AlphaFoldDB" id="A0A1R3GVK5"/>
<dbReference type="Pfam" id="PF14144">
    <property type="entry name" value="DOG1"/>
    <property type="match status" value="1"/>
</dbReference>